<protein>
    <submittedName>
        <fullName evidence="2">Uncharacterized protein</fullName>
    </submittedName>
</protein>
<sequence>MSSENYPTDEIKRKPMEIKDEQVDDYQQEEPILNNASYRVNENESTEIKDELVDDVVGINQEEPTVDMFCPATATSRPFDQSAHKIKNYIPSTIQV</sequence>
<reference evidence="2" key="2">
    <citation type="submission" date="2023-06" db="EMBL/GenBank/DDBJ databases">
        <title>Genome assembly of Pristionchus species.</title>
        <authorList>
            <person name="Yoshida K."/>
            <person name="Sommer R.J."/>
        </authorList>
    </citation>
    <scope>NUCLEOTIDE SEQUENCE</scope>
    <source>
        <strain evidence="2 3">RS5460</strain>
    </source>
</reference>
<dbReference type="AlphaFoldDB" id="A0AAN5C752"/>
<accession>A0AAN5C752</accession>
<dbReference type="EMBL" id="BTRK01000001">
    <property type="protein sequence ID" value="GMR30962.1"/>
    <property type="molecule type" value="Genomic_DNA"/>
</dbReference>
<dbReference type="EMBL" id="BTRK01000001">
    <property type="protein sequence ID" value="GMR30966.1"/>
    <property type="molecule type" value="Genomic_DNA"/>
</dbReference>
<dbReference type="Proteomes" id="UP001328107">
    <property type="component" value="Unassembled WGS sequence"/>
</dbReference>
<evidence type="ECO:0000313" key="1">
    <source>
        <dbReference type="EMBL" id="GMR30962.1"/>
    </source>
</evidence>
<comment type="caution">
    <text evidence="2">The sequence shown here is derived from an EMBL/GenBank/DDBJ whole genome shotgun (WGS) entry which is preliminary data.</text>
</comment>
<evidence type="ECO:0000313" key="3">
    <source>
        <dbReference type="Proteomes" id="UP001328107"/>
    </source>
</evidence>
<keyword evidence="3" id="KW-1185">Reference proteome</keyword>
<name>A0AAN5C752_9BILA</name>
<gene>
    <name evidence="1" type="ORF">PMAYCL1PPCAC_01157</name>
    <name evidence="2" type="ORF">PMAYCL1PPCAC_01161</name>
</gene>
<evidence type="ECO:0000313" key="2">
    <source>
        <dbReference type="EMBL" id="GMR30966.1"/>
    </source>
</evidence>
<organism evidence="2 3">
    <name type="scientific">Pristionchus mayeri</name>
    <dbReference type="NCBI Taxonomy" id="1317129"/>
    <lineage>
        <taxon>Eukaryota</taxon>
        <taxon>Metazoa</taxon>
        <taxon>Ecdysozoa</taxon>
        <taxon>Nematoda</taxon>
        <taxon>Chromadorea</taxon>
        <taxon>Rhabditida</taxon>
        <taxon>Rhabditina</taxon>
        <taxon>Diplogasteromorpha</taxon>
        <taxon>Diplogasteroidea</taxon>
        <taxon>Neodiplogasteridae</taxon>
        <taxon>Pristionchus</taxon>
    </lineage>
</organism>
<proteinExistence type="predicted"/>
<reference evidence="3" key="1">
    <citation type="submission" date="2022-10" db="EMBL/GenBank/DDBJ databases">
        <title>Genome assembly of Pristionchus species.</title>
        <authorList>
            <person name="Yoshida K."/>
            <person name="Sommer R.J."/>
        </authorList>
    </citation>
    <scope>NUCLEOTIDE SEQUENCE [LARGE SCALE GENOMIC DNA]</scope>
    <source>
        <strain evidence="1 3">RS5460</strain>
    </source>
</reference>
<feature type="non-terminal residue" evidence="2">
    <location>
        <position position="96"/>
    </location>
</feature>